<dbReference type="Gene3D" id="2.40.100.10">
    <property type="entry name" value="Cyclophilin-like"/>
    <property type="match status" value="1"/>
</dbReference>
<evidence type="ECO:0000256" key="1">
    <source>
        <dbReference type="ARBA" id="ARBA00007365"/>
    </source>
</evidence>
<comment type="similarity">
    <text evidence="1 4">Belongs to the cyclophilin-type PPIase family.</text>
</comment>
<accession>A0ABP8V2A5</accession>
<sequence>MHSRILTFVGALLLLITGISHASSPEPVTSSPKPQTDNVVVDINTSQGTITLNLDKKHSPETVRNFLQYANEGFYDGTIFHRVIANFMIQGGGMTPDMDRKQTHQPIRNESGNGLTNRRGTIAMARTNNPDSATSQFFINLVDNNYLDGSQSQPGYTVFGEVIDGMNVVEKIGKTRTTRKGPHADVPSETITITSVTVRQ</sequence>
<feature type="chain" id="PRO_5044988671" description="Peptidyl-prolyl cis-trans isomerase" evidence="4">
    <location>
        <begin position="23"/>
        <end position="200"/>
    </location>
</feature>
<keyword evidence="3 4" id="KW-0413">Isomerase</keyword>
<dbReference type="EMBL" id="BAABFL010000124">
    <property type="protein sequence ID" value="GAA4649205.1"/>
    <property type="molecule type" value="Genomic_DNA"/>
</dbReference>
<dbReference type="SUPFAM" id="SSF50891">
    <property type="entry name" value="Cyclophilin-like"/>
    <property type="match status" value="1"/>
</dbReference>
<dbReference type="CDD" id="cd01920">
    <property type="entry name" value="cyclophilin_EcCYP_like"/>
    <property type="match status" value="1"/>
</dbReference>
<dbReference type="InterPro" id="IPR029000">
    <property type="entry name" value="Cyclophilin-like_dom_sf"/>
</dbReference>
<dbReference type="InterPro" id="IPR044665">
    <property type="entry name" value="E_coli_cyclophilin_A-like"/>
</dbReference>
<evidence type="ECO:0000256" key="4">
    <source>
        <dbReference type="RuleBase" id="RU363019"/>
    </source>
</evidence>
<gene>
    <name evidence="6" type="ORF">GCM10023116_14790</name>
</gene>
<dbReference type="PRINTS" id="PR00153">
    <property type="entry name" value="CSAPPISMRASE"/>
</dbReference>
<proteinExistence type="inferred from homology"/>
<evidence type="ECO:0000313" key="7">
    <source>
        <dbReference type="Proteomes" id="UP001500604"/>
    </source>
</evidence>
<dbReference type="InterPro" id="IPR002130">
    <property type="entry name" value="Cyclophilin-type_PPIase_dom"/>
</dbReference>
<protein>
    <recommendedName>
        <fullName evidence="4">Peptidyl-prolyl cis-trans isomerase</fullName>
        <shortName evidence="4">PPIase</shortName>
        <ecNumber evidence="4">5.2.1.8</ecNumber>
    </recommendedName>
</protein>
<evidence type="ECO:0000256" key="3">
    <source>
        <dbReference type="ARBA" id="ARBA00023235"/>
    </source>
</evidence>
<reference evidence="7" key="1">
    <citation type="journal article" date="2019" name="Int. J. Syst. Evol. Microbiol.">
        <title>The Global Catalogue of Microorganisms (GCM) 10K type strain sequencing project: providing services to taxonomists for standard genome sequencing and annotation.</title>
        <authorList>
            <consortium name="The Broad Institute Genomics Platform"/>
            <consortium name="The Broad Institute Genome Sequencing Center for Infectious Disease"/>
            <person name="Wu L."/>
            <person name="Ma J."/>
        </authorList>
    </citation>
    <scope>NUCLEOTIDE SEQUENCE [LARGE SCALE GENOMIC DNA]</scope>
    <source>
        <strain evidence="7">JCM 17805</strain>
    </source>
</reference>
<dbReference type="Pfam" id="PF00160">
    <property type="entry name" value="Pro_isomerase"/>
    <property type="match status" value="1"/>
</dbReference>
<keyword evidence="4" id="KW-0732">Signal</keyword>
<dbReference type="GO" id="GO:0016853">
    <property type="term" value="F:isomerase activity"/>
    <property type="evidence" value="ECO:0007669"/>
    <property type="project" value="UniProtKB-KW"/>
</dbReference>
<dbReference type="PROSITE" id="PS50072">
    <property type="entry name" value="CSA_PPIASE_2"/>
    <property type="match status" value="1"/>
</dbReference>
<keyword evidence="7" id="KW-1185">Reference proteome</keyword>
<dbReference type="EC" id="5.2.1.8" evidence="4"/>
<evidence type="ECO:0000256" key="2">
    <source>
        <dbReference type="ARBA" id="ARBA00023110"/>
    </source>
</evidence>
<comment type="caution">
    <text evidence="6">The sequence shown here is derived from an EMBL/GenBank/DDBJ whole genome shotgun (WGS) entry which is preliminary data.</text>
</comment>
<keyword evidence="2 4" id="KW-0697">Rotamase</keyword>
<comment type="catalytic activity">
    <reaction evidence="4">
        <text>[protein]-peptidylproline (omega=180) = [protein]-peptidylproline (omega=0)</text>
        <dbReference type="Rhea" id="RHEA:16237"/>
        <dbReference type="Rhea" id="RHEA-COMP:10747"/>
        <dbReference type="Rhea" id="RHEA-COMP:10748"/>
        <dbReference type="ChEBI" id="CHEBI:83833"/>
        <dbReference type="ChEBI" id="CHEBI:83834"/>
        <dbReference type="EC" id="5.2.1.8"/>
    </reaction>
</comment>
<name>A0ABP8V2A5_9GAMM</name>
<comment type="function">
    <text evidence="4">PPIases accelerate the folding of proteins. It catalyzes the cis-trans isomerization of proline imidic peptide bonds in oligopeptides.</text>
</comment>
<feature type="domain" description="PPIase cyclophilin-type" evidence="5">
    <location>
        <begin position="48"/>
        <end position="198"/>
    </location>
</feature>
<evidence type="ECO:0000313" key="6">
    <source>
        <dbReference type="EMBL" id="GAA4649205.1"/>
    </source>
</evidence>
<dbReference type="RefSeq" id="WP_345194979.1">
    <property type="nucleotide sequence ID" value="NZ_BAABFL010000124.1"/>
</dbReference>
<feature type="signal peptide" evidence="4">
    <location>
        <begin position="1"/>
        <end position="22"/>
    </location>
</feature>
<dbReference type="InterPro" id="IPR020892">
    <property type="entry name" value="Cyclophilin-type_PPIase_CS"/>
</dbReference>
<organism evidence="6 7">
    <name type="scientific">Kistimonas scapharcae</name>
    <dbReference type="NCBI Taxonomy" id="1036133"/>
    <lineage>
        <taxon>Bacteria</taxon>
        <taxon>Pseudomonadati</taxon>
        <taxon>Pseudomonadota</taxon>
        <taxon>Gammaproteobacteria</taxon>
        <taxon>Oceanospirillales</taxon>
        <taxon>Endozoicomonadaceae</taxon>
        <taxon>Kistimonas</taxon>
    </lineage>
</organism>
<evidence type="ECO:0000259" key="5">
    <source>
        <dbReference type="PROSITE" id="PS50072"/>
    </source>
</evidence>
<dbReference type="PANTHER" id="PTHR43246">
    <property type="entry name" value="PEPTIDYL-PROLYL CIS-TRANS ISOMERASE CYP38, CHLOROPLASTIC"/>
    <property type="match status" value="1"/>
</dbReference>
<dbReference type="PROSITE" id="PS00170">
    <property type="entry name" value="CSA_PPIASE_1"/>
    <property type="match status" value="1"/>
</dbReference>
<dbReference type="Proteomes" id="UP001500604">
    <property type="component" value="Unassembled WGS sequence"/>
</dbReference>